<evidence type="ECO:0000259" key="9">
    <source>
        <dbReference type="PROSITE" id="PS50262"/>
    </source>
</evidence>
<dbReference type="GO" id="GO:0004930">
    <property type="term" value="F:G protein-coupled receptor activity"/>
    <property type="evidence" value="ECO:0007669"/>
    <property type="project" value="UniProtKB-KW"/>
</dbReference>
<dbReference type="SUPFAM" id="SSF81321">
    <property type="entry name" value="Family A G protein-coupled receptor-like"/>
    <property type="match status" value="1"/>
</dbReference>
<protein>
    <recommendedName>
        <fullName evidence="9">G-protein coupled receptors family 1 profile domain-containing protein</fullName>
    </recommendedName>
</protein>
<dbReference type="PROSITE" id="PS50262">
    <property type="entry name" value="G_PROTEIN_RECEP_F1_2"/>
    <property type="match status" value="1"/>
</dbReference>
<feature type="transmembrane region" description="Helical" evidence="8">
    <location>
        <begin position="7"/>
        <end position="27"/>
    </location>
</feature>
<dbReference type="InterPro" id="IPR017452">
    <property type="entry name" value="GPCR_Rhodpsn_7TM"/>
</dbReference>
<feature type="transmembrane region" description="Helical" evidence="8">
    <location>
        <begin position="102"/>
        <end position="124"/>
    </location>
</feature>
<dbReference type="Proteomes" id="UP000014760">
    <property type="component" value="Unassembled WGS sequence"/>
</dbReference>
<evidence type="ECO:0000313" key="12">
    <source>
        <dbReference type="Proteomes" id="UP000014760"/>
    </source>
</evidence>
<feature type="domain" description="G-protein coupled receptors family 1 profile" evidence="9">
    <location>
        <begin position="1"/>
        <end position="157"/>
    </location>
</feature>
<evidence type="ECO:0000256" key="3">
    <source>
        <dbReference type="ARBA" id="ARBA00022989"/>
    </source>
</evidence>
<name>R7VC35_CAPTE</name>
<dbReference type="Gene3D" id="1.20.1070.10">
    <property type="entry name" value="Rhodopsin 7-helix transmembrane proteins"/>
    <property type="match status" value="1"/>
</dbReference>
<evidence type="ECO:0000256" key="4">
    <source>
        <dbReference type="ARBA" id="ARBA00023040"/>
    </source>
</evidence>
<dbReference type="CDD" id="cd00637">
    <property type="entry name" value="7tm_classA_rhodopsin-like"/>
    <property type="match status" value="1"/>
</dbReference>
<evidence type="ECO:0000313" key="11">
    <source>
        <dbReference type="EnsemblMetazoa" id="CapteP213637"/>
    </source>
</evidence>
<evidence type="ECO:0000256" key="2">
    <source>
        <dbReference type="ARBA" id="ARBA00022692"/>
    </source>
</evidence>
<evidence type="ECO:0000256" key="1">
    <source>
        <dbReference type="ARBA" id="ARBA00004141"/>
    </source>
</evidence>
<keyword evidence="3 8" id="KW-1133">Transmembrane helix</keyword>
<keyword evidence="4" id="KW-0297">G-protein coupled receptor</keyword>
<keyword evidence="5 8" id="KW-0472">Membrane</keyword>
<accession>R7VC35</accession>
<reference evidence="12" key="1">
    <citation type="submission" date="2012-12" db="EMBL/GenBank/DDBJ databases">
        <authorList>
            <person name="Hellsten U."/>
            <person name="Grimwood J."/>
            <person name="Chapman J.A."/>
            <person name="Shapiro H."/>
            <person name="Aerts A."/>
            <person name="Otillar R.P."/>
            <person name="Terry A.Y."/>
            <person name="Boore J.L."/>
            <person name="Simakov O."/>
            <person name="Marletaz F."/>
            <person name="Cho S.-J."/>
            <person name="Edsinger-Gonzales E."/>
            <person name="Havlak P."/>
            <person name="Kuo D.-H."/>
            <person name="Larsson T."/>
            <person name="Lv J."/>
            <person name="Arendt D."/>
            <person name="Savage R."/>
            <person name="Osoegawa K."/>
            <person name="de Jong P."/>
            <person name="Lindberg D.R."/>
            <person name="Seaver E.C."/>
            <person name="Weisblat D.A."/>
            <person name="Putnam N.H."/>
            <person name="Grigoriev I.V."/>
            <person name="Rokhsar D.S."/>
        </authorList>
    </citation>
    <scope>NUCLEOTIDE SEQUENCE</scope>
    <source>
        <strain evidence="12">I ESC-2004</strain>
    </source>
</reference>
<dbReference type="InterPro" id="IPR000276">
    <property type="entry name" value="GPCR_Rhodpsn"/>
</dbReference>
<keyword evidence="6" id="KW-0675">Receptor</keyword>
<dbReference type="Pfam" id="PF00001">
    <property type="entry name" value="7tm_1"/>
    <property type="match status" value="1"/>
</dbReference>
<dbReference type="OrthoDB" id="9874984at2759"/>
<dbReference type="PRINTS" id="PR00237">
    <property type="entry name" value="GPCRRHODOPSN"/>
</dbReference>
<dbReference type="EMBL" id="KB293180">
    <property type="protein sequence ID" value="ELU16413.1"/>
    <property type="molecule type" value="Genomic_DNA"/>
</dbReference>
<keyword evidence="2 8" id="KW-0812">Transmembrane</keyword>
<organism evidence="10">
    <name type="scientific">Capitella teleta</name>
    <name type="common">Polychaete worm</name>
    <dbReference type="NCBI Taxonomy" id="283909"/>
    <lineage>
        <taxon>Eukaryota</taxon>
        <taxon>Metazoa</taxon>
        <taxon>Spiralia</taxon>
        <taxon>Lophotrochozoa</taxon>
        <taxon>Annelida</taxon>
        <taxon>Polychaeta</taxon>
        <taxon>Sedentaria</taxon>
        <taxon>Scolecida</taxon>
        <taxon>Capitellidae</taxon>
        <taxon>Capitella</taxon>
    </lineage>
</organism>
<dbReference type="HOGENOM" id="CLU_1490377_0_0_1"/>
<sequence>MKIRNAVIMVVCQWAWSILMVIPASIYKRIQEDHLKYIVMTPEAYPKGYTLYITTPLGFILLIANALLYARVFWLLKVQTNKVSNNTHQAISNRRSRRLTRMLLIVVCVLVGCWTPVTVLSSMAVTEGGLFVLNAYITYAISFAVVMIPSFMNNIIYAWQHQDYRRAYLQLIRWNPQSDTD</sequence>
<dbReference type="EMBL" id="AMQN01000615">
    <property type="status" value="NOT_ANNOTATED_CDS"/>
    <property type="molecule type" value="Genomic_DNA"/>
</dbReference>
<evidence type="ECO:0000256" key="5">
    <source>
        <dbReference type="ARBA" id="ARBA00023136"/>
    </source>
</evidence>
<feature type="transmembrane region" description="Helical" evidence="8">
    <location>
        <begin position="136"/>
        <end position="159"/>
    </location>
</feature>
<evidence type="ECO:0000256" key="6">
    <source>
        <dbReference type="ARBA" id="ARBA00023170"/>
    </source>
</evidence>
<feature type="transmembrane region" description="Helical" evidence="8">
    <location>
        <begin position="49"/>
        <end position="70"/>
    </location>
</feature>
<dbReference type="EnsemblMetazoa" id="CapteT213637">
    <property type="protein sequence ID" value="CapteP213637"/>
    <property type="gene ID" value="CapteG213637"/>
</dbReference>
<dbReference type="AlphaFoldDB" id="R7VC35"/>
<proteinExistence type="predicted"/>
<comment type="subcellular location">
    <subcellularLocation>
        <location evidence="1">Membrane</location>
        <topology evidence="1">Multi-pass membrane protein</topology>
    </subcellularLocation>
</comment>
<evidence type="ECO:0000256" key="7">
    <source>
        <dbReference type="ARBA" id="ARBA00023224"/>
    </source>
</evidence>
<keyword evidence="12" id="KW-1185">Reference proteome</keyword>
<dbReference type="GO" id="GO:0016020">
    <property type="term" value="C:membrane"/>
    <property type="evidence" value="ECO:0007669"/>
    <property type="project" value="UniProtKB-SubCell"/>
</dbReference>
<evidence type="ECO:0000313" key="10">
    <source>
        <dbReference type="EMBL" id="ELU16413.1"/>
    </source>
</evidence>
<keyword evidence="7" id="KW-0807">Transducer</keyword>
<gene>
    <name evidence="10" type="ORF">CAPTEDRAFT_213637</name>
</gene>
<dbReference type="STRING" id="283909.R7VC35"/>
<reference evidence="10 12" key="2">
    <citation type="journal article" date="2013" name="Nature">
        <title>Insights into bilaterian evolution from three spiralian genomes.</title>
        <authorList>
            <person name="Simakov O."/>
            <person name="Marletaz F."/>
            <person name="Cho S.J."/>
            <person name="Edsinger-Gonzales E."/>
            <person name="Havlak P."/>
            <person name="Hellsten U."/>
            <person name="Kuo D.H."/>
            <person name="Larsson T."/>
            <person name="Lv J."/>
            <person name="Arendt D."/>
            <person name="Savage R."/>
            <person name="Osoegawa K."/>
            <person name="de Jong P."/>
            <person name="Grimwood J."/>
            <person name="Chapman J.A."/>
            <person name="Shapiro H."/>
            <person name="Aerts A."/>
            <person name="Otillar R.P."/>
            <person name="Terry A.Y."/>
            <person name="Boore J.L."/>
            <person name="Grigoriev I.V."/>
            <person name="Lindberg D.R."/>
            <person name="Seaver E.C."/>
            <person name="Weisblat D.A."/>
            <person name="Putnam N.H."/>
            <person name="Rokhsar D.S."/>
        </authorList>
    </citation>
    <scope>NUCLEOTIDE SEQUENCE</scope>
    <source>
        <strain evidence="10 12">I ESC-2004</strain>
    </source>
</reference>
<dbReference type="PANTHER" id="PTHR24238">
    <property type="entry name" value="G-PROTEIN COUPLED RECEPTOR"/>
    <property type="match status" value="1"/>
</dbReference>
<reference evidence="11" key="3">
    <citation type="submission" date="2015-06" db="UniProtKB">
        <authorList>
            <consortium name="EnsemblMetazoa"/>
        </authorList>
    </citation>
    <scope>IDENTIFICATION</scope>
</reference>
<evidence type="ECO:0000256" key="8">
    <source>
        <dbReference type="SAM" id="Phobius"/>
    </source>
</evidence>